<evidence type="ECO:0000259" key="9">
    <source>
        <dbReference type="PROSITE" id="PS50109"/>
    </source>
</evidence>
<keyword evidence="6" id="KW-0418">Kinase</keyword>
<accession>A0A0R1SSB4</accession>
<gene>
    <name evidence="10" type="ORF">FC85_GL002346</name>
</gene>
<evidence type="ECO:0000256" key="5">
    <source>
        <dbReference type="ARBA" id="ARBA00022741"/>
    </source>
</evidence>
<dbReference type="SUPFAM" id="SSF55874">
    <property type="entry name" value="ATPase domain of HSP90 chaperone/DNA topoisomerase II/histidine kinase"/>
    <property type="match status" value="1"/>
</dbReference>
<organism evidence="10 11">
    <name type="scientific">Lentilactobacillus diolivorans DSM 14421</name>
    <dbReference type="NCBI Taxonomy" id="1423739"/>
    <lineage>
        <taxon>Bacteria</taxon>
        <taxon>Bacillati</taxon>
        <taxon>Bacillota</taxon>
        <taxon>Bacilli</taxon>
        <taxon>Lactobacillales</taxon>
        <taxon>Lactobacillaceae</taxon>
        <taxon>Lentilactobacillus</taxon>
    </lineage>
</organism>
<dbReference type="InterPro" id="IPR003594">
    <property type="entry name" value="HATPase_dom"/>
</dbReference>
<evidence type="ECO:0000256" key="3">
    <source>
        <dbReference type="ARBA" id="ARBA00022553"/>
    </source>
</evidence>
<dbReference type="GO" id="GO:0005524">
    <property type="term" value="F:ATP binding"/>
    <property type="evidence" value="ECO:0007669"/>
    <property type="project" value="UniProtKB-KW"/>
</dbReference>
<dbReference type="PROSITE" id="PS50109">
    <property type="entry name" value="HIS_KIN"/>
    <property type="match status" value="1"/>
</dbReference>
<feature type="domain" description="Histidine kinase" evidence="9">
    <location>
        <begin position="283"/>
        <end position="477"/>
    </location>
</feature>
<evidence type="ECO:0000313" key="11">
    <source>
        <dbReference type="Proteomes" id="UP000052013"/>
    </source>
</evidence>
<dbReference type="InterPro" id="IPR036890">
    <property type="entry name" value="HATPase_C_sf"/>
</dbReference>
<dbReference type="Gene3D" id="3.30.565.10">
    <property type="entry name" value="Histidine kinase-like ATPase, C-terminal domain"/>
    <property type="match status" value="1"/>
</dbReference>
<proteinExistence type="predicted"/>
<dbReference type="PANTHER" id="PTHR41523">
    <property type="entry name" value="TWO-COMPONENT SYSTEM SENSOR PROTEIN"/>
    <property type="match status" value="1"/>
</dbReference>
<dbReference type="PATRIC" id="fig|1423739.3.peg.2439"/>
<dbReference type="STRING" id="1423739.FC85_GL002346"/>
<dbReference type="GO" id="GO:0000160">
    <property type="term" value="P:phosphorelay signal transduction system"/>
    <property type="evidence" value="ECO:0007669"/>
    <property type="project" value="UniProtKB-KW"/>
</dbReference>
<evidence type="ECO:0000256" key="2">
    <source>
        <dbReference type="ARBA" id="ARBA00012438"/>
    </source>
</evidence>
<dbReference type="PANTHER" id="PTHR41523:SF8">
    <property type="entry name" value="ETHYLENE RESPONSE SENSOR PROTEIN"/>
    <property type="match status" value="1"/>
</dbReference>
<dbReference type="GO" id="GO:0004673">
    <property type="term" value="F:protein histidine kinase activity"/>
    <property type="evidence" value="ECO:0007669"/>
    <property type="project" value="UniProtKB-EC"/>
</dbReference>
<dbReference type="InterPro" id="IPR038424">
    <property type="entry name" value="H_kinase_PdtaS_GAF_sf"/>
</dbReference>
<dbReference type="Gene3D" id="3.30.450.280">
    <property type="entry name" value="GAF domain"/>
    <property type="match status" value="1"/>
</dbReference>
<dbReference type="EC" id="2.7.13.3" evidence="2"/>
<dbReference type="Proteomes" id="UP000052013">
    <property type="component" value="Unassembled WGS sequence"/>
</dbReference>
<dbReference type="AlphaFoldDB" id="A0A0R1SSB4"/>
<keyword evidence="7" id="KW-0067">ATP-binding</keyword>
<name>A0A0R1SSB4_9LACO</name>
<dbReference type="Gene3D" id="3.30.450.20">
    <property type="entry name" value="PAS domain"/>
    <property type="match status" value="1"/>
</dbReference>
<dbReference type="Pfam" id="PF02518">
    <property type="entry name" value="HATPase_c"/>
    <property type="match status" value="1"/>
</dbReference>
<evidence type="ECO:0000256" key="6">
    <source>
        <dbReference type="ARBA" id="ARBA00022777"/>
    </source>
</evidence>
<evidence type="ECO:0000313" key="10">
    <source>
        <dbReference type="EMBL" id="KRL69125.1"/>
    </source>
</evidence>
<evidence type="ECO:0000256" key="1">
    <source>
        <dbReference type="ARBA" id="ARBA00000085"/>
    </source>
</evidence>
<keyword evidence="8" id="KW-0902">Two-component regulatory system</keyword>
<keyword evidence="3" id="KW-0597">Phosphoprotein</keyword>
<sequence>MKRLVELCKQYTNLDEDEIRQLIFEAKRIEQVDDYEDYDVFIDVKNQFNGQAVVVYHKLPQNGRSLYRQQVVGKDALRENEPGVFHTFETKLKSVDLLAETQEHRLIRQRIYPIAFNNRTIGVTIVESDVSQDVLDNFQGRDLESRYNDVSATIQLFGRLDKAVTNQLADAVLGFDQSGHLVLANRTAIELYQKVGYIGNIFGLTYDNLSLDGSNFAEVSSKIKQVQDDEQPLVSNFNYLNYFFRSRKFWNKQNRQLVILIQDKTDVKRKEAEIISKSVAIREINHRVKNNLQSVISLLRIQQRRIQNPEAKKALNESVSRIMAIASTYELMSKQLDDETNLKAAIQLLISHFVQLNDSATKLKIKLDIDSTIVVDNDQIVTISIIINELLQNVVSHAFPNGIQKDSQVSIIGQAENGIITIRVQDNGVGFDLDQTRSGSLGLMIIRSYVSDKLLGRLKIKSSSRGTVTSFSFDQQTQH</sequence>
<dbReference type="EMBL" id="AZEY01000020">
    <property type="protein sequence ID" value="KRL69125.1"/>
    <property type="molecule type" value="Genomic_DNA"/>
</dbReference>
<keyword evidence="4" id="KW-0808">Transferase</keyword>
<dbReference type="InterPro" id="IPR011495">
    <property type="entry name" value="Sig_transdc_His_kin_sub2_dim/P"/>
</dbReference>
<keyword evidence="5" id="KW-0547">Nucleotide-binding</keyword>
<dbReference type="InterPro" id="IPR022066">
    <property type="entry name" value="PdtaS_GAF"/>
</dbReference>
<dbReference type="RefSeq" id="WP_057863970.1">
    <property type="nucleotide sequence ID" value="NZ_AZEY01000020.1"/>
</dbReference>
<comment type="caution">
    <text evidence="10">The sequence shown here is derived from an EMBL/GenBank/DDBJ whole genome shotgun (WGS) entry which is preliminary data.</text>
</comment>
<dbReference type="Pfam" id="PF07568">
    <property type="entry name" value="HisKA_2"/>
    <property type="match status" value="1"/>
</dbReference>
<evidence type="ECO:0000256" key="7">
    <source>
        <dbReference type="ARBA" id="ARBA00022840"/>
    </source>
</evidence>
<evidence type="ECO:0000256" key="8">
    <source>
        <dbReference type="ARBA" id="ARBA00023012"/>
    </source>
</evidence>
<dbReference type="Pfam" id="PF12282">
    <property type="entry name" value="GAF_PdtaS"/>
    <property type="match status" value="1"/>
</dbReference>
<evidence type="ECO:0000256" key="4">
    <source>
        <dbReference type="ARBA" id="ARBA00022679"/>
    </source>
</evidence>
<protein>
    <recommendedName>
        <fullName evidence="2">histidine kinase</fullName>
        <ecNumber evidence="2">2.7.13.3</ecNumber>
    </recommendedName>
</protein>
<comment type="catalytic activity">
    <reaction evidence="1">
        <text>ATP + protein L-histidine = ADP + protein N-phospho-L-histidine.</text>
        <dbReference type="EC" id="2.7.13.3"/>
    </reaction>
</comment>
<dbReference type="InterPro" id="IPR005467">
    <property type="entry name" value="His_kinase_dom"/>
</dbReference>
<reference evidence="10 11" key="1">
    <citation type="journal article" date="2015" name="Genome Announc.">
        <title>Expanding the biotechnology potential of lactobacilli through comparative genomics of 213 strains and associated genera.</title>
        <authorList>
            <person name="Sun Z."/>
            <person name="Harris H.M."/>
            <person name="McCann A."/>
            <person name="Guo C."/>
            <person name="Argimon S."/>
            <person name="Zhang W."/>
            <person name="Yang X."/>
            <person name="Jeffery I.B."/>
            <person name="Cooney J.C."/>
            <person name="Kagawa T.F."/>
            <person name="Liu W."/>
            <person name="Song Y."/>
            <person name="Salvetti E."/>
            <person name="Wrobel A."/>
            <person name="Rasinkangas P."/>
            <person name="Parkhill J."/>
            <person name="Rea M.C."/>
            <person name="O'Sullivan O."/>
            <person name="Ritari J."/>
            <person name="Douillard F.P."/>
            <person name="Paul Ross R."/>
            <person name="Yang R."/>
            <person name="Briner A.E."/>
            <person name="Felis G.E."/>
            <person name="de Vos W.M."/>
            <person name="Barrangou R."/>
            <person name="Klaenhammer T.R."/>
            <person name="Caufield P.W."/>
            <person name="Cui Y."/>
            <person name="Zhang H."/>
            <person name="O'Toole P.W."/>
        </authorList>
    </citation>
    <scope>NUCLEOTIDE SEQUENCE [LARGE SCALE GENOMIC DNA]</scope>
    <source>
        <strain evidence="10 11">DSM 14421</strain>
    </source>
</reference>